<protein>
    <recommendedName>
        <fullName evidence="3">Restriction endonuclease</fullName>
    </recommendedName>
</protein>
<evidence type="ECO:0008006" key="3">
    <source>
        <dbReference type="Google" id="ProtNLM"/>
    </source>
</evidence>
<name>A0ABW0JU17_9GAMM</name>
<evidence type="ECO:0000313" key="1">
    <source>
        <dbReference type="EMBL" id="MFC5439375.1"/>
    </source>
</evidence>
<accession>A0ABW0JU17</accession>
<keyword evidence="2" id="KW-1185">Reference proteome</keyword>
<dbReference type="Proteomes" id="UP001596018">
    <property type="component" value="Unassembled WGS sequence"/>
</dbReference>
<sequence>MNKTESEDIFEAFCRRHDLDWCRIPESAVKTPDYSVNFGSVAVAVEIKQIESLRGFNPGGVSSRTVGWHVRQQISDARAQLQAAARNGMPTILLIYNTVDPFQLFGTEPHDFLHAMYGELTLHIDATSLKARELFYGRNAKLREGVNTSFSGVGHLQKTKEGATVTVYKNAFAARPIPDVAVPSCIQLVNVKIENAA</sequence>
<proteinExistence type="predicted"/>
<gene>
    <name evidence="1" type="ORF">ACFPK0_05015</name>
</gene>
<evidence type="ECO:0000313" key="2">
    <source>
        <dbReference type="Proteomes" id="UP001596018"/>
    </source>
</evidence>
<dbReference type="EMBL" id="JBHSMM010000001">
    <property type="protein sequence ID" value="MFC5439375.1"/>
    <property type="molecule type" value="Genomic_DNA"/>
</dbReference>
<dbReference type="RefSeq" id="WP_377338844.1">
    <property type="nucleotide sequence ID" value="NZ_JALBWS010000014.1"/>
</dbReference>
<comment type="caution">
    <text evidence="1">The sequence shown here is derived from an EMBL/GenBank/DDBJ whole genome shotgun (WGS) entry which is preliminary data.</text>
</comment>
<reference evidence="2" key="1">
    <citation type="journal article" date="2019" name="Int. J. Syst. Evol. Microbiol.">
        <title>The Global Catalogue of Microorganisms (GCM) 10K type strain sequencing project: providing services to taxonomists for standard genome sequencing and annotation.</title>
        <authorList>
            <consortium name="The Broad Institute Genomics Platform"/>
            <consortium name="The Broad Institute Genome Sequencing Center for Infectious Disease"/>
            <person name="Wu L."/>
            <person name="Ma J."/>
        </authorList>
    </citation>
    <scope>NUCLEOTIDE SEQUENCE [LARGE SCALE GENOMIC DNA]</scope>
    <source>
        <strain evidence="2">KACC 12822</strain>
    </source>
</reference>
<organism evidence="1 2">
    <name type="scientific">Rhodanobacter ginsenosidimutans</name>
    <dbReference type="NCBI Taxonomy" id="490571"/>
    <lineage>
        <taxon>Bacteria</taxon>
        <taxon>Pseudomonadati</taxon>
        <taxon>Pseudomonadota</taxon>
        <taxon>Gammaproteobacteria</taxon>
        <taxon>Lysobacterales</taxon>
        <taxon>Rhodanobacteraceae</taxon>
        <taxon>Rhodanobacter</taxon>
    </lineage>
</organism>